<accession>A0A0S4IVJ6</accession>
<keyword evidence="8 12" id="KW-0443">Lipid metabolism</keyword>
<feature type="region of interest" description="Disordered" evidence="13">
    <location>
        <begin position="299"/>
        <end position="318"/>
    </location>
</feature>
<dbReference type="InterPro" id="IPR030457">
    <property type="entry name" value="ELO_CS"/>
</dbReference>
<dbReference type="GO" id="GO:0034626">
    <property type="term" value="P:fatty acid elongation, polyunsaturated fatty acid"/>
    <property type="evidence" value="ECO:0007669"/>
    <property type="project" value="TreeGrafter"/>
</dbReference>
<feature type="compositionally biased region" description="Polar residues" evidence="13">
    <location>
        <begin position="308"/>
        <end position="318"/>
    </location>
</feature>
<evidence type="ECO:0000256" key="2">
    <source>
        <dbReference type="ARBA" id="ARBA00007263"/>
    </source>
</evidence>
<dbReference type="GO" id="GO:0009922">
    <property type="term" value="F:fatty acid elongase activity"/>
    <property type="evidence" value="ECO:0007669"/>
    <property type="project" value="InterPro"/>
</dbReference>
<evidence type="ECO:0000256" key="10">
    <source>
        <dbReference type="ARBA" id="ARBA00023160"/>
    </source>
</evidence>
<dbReference type="PROSITE" id="PS01188">
    <property type="entry name" value="ELO"/>
    <property type="match status" value="1"/>
</dbReference>
<evidence type="ECO:0000256" key="4">
    <source>
        <dbReference type="ARBA" id="ARBA00022679"/>
    </source>
</evidence>
<dbReference type="OrthoDB" id="434092at2759"/>
<comment type="similarity">
    <text evidence="2 12">Belongs to the ELO family.</text>
</comment>
<comment type="catalytic activity">
    <reaction evidence="12">
        <text>an acyl-CoA + malonyl-CoA + H(+) = a 3-oxoacyl-CoA + CO2 + CoA</text>
        <dbReference type="Rhea" id="RHEA:50252"/>
        <dbReference type="ChEBI" id="CHEBI:15378"/>
        <dbReference type="ChEBI" id="CHEBI:16526"/>
        <dbReference type="ChEBI" id="CHEBI:57287"/>
        <dbReference type="ChEBI" id="CHEBI:57384"/>
        <dbReference type="ChEBI" id="CHEBI:58342"/>
        <dbReference type="ChEBI" id="CHEBI:90726"/>
    </reaction>
    <physiologicalReaction direction="left-to-right" evidence="12">
        <dbReference type="Rhea" id="RHEA:50253"/>
    </physiologicalReaction>
</comment>
<evidence type="ECO:0000256" key="5">
    <source>
        <dbReference type="ARBA" id="ARBA00022692"/>
    </source>
</evidence>
<dbReference type="AlphaFoldDB" id="A0A0S4IVJ6"/>
<proteinExistence type="inferred from homology"/>
<evidence type="ECO:0000256" key="3">
    <source>
        <dbReference type="ARBA" id="ARBA00022516"/>
    </source>
</evidence>
<protein>
    <recommendedName>
        <fullName evidence="11 12">Elongation of fatty acids protein</fullName>
        <ecNumber evidence="12">2.3.1.-</ecNumber>
    </recommendedName>
</protein>
<keyword evidence="9 12" id="KW-0472">Membrane</keyword>
<comment type="subcellular location">
    <subcellularLocation>
        <location evidence="1">Membrane</location>
        <topology evidence="1">Multi-pass membrane protein</topology>
    </subcellularLocation>
</comment>
<evidence type="ECO:0000313" key="15">
    <source>
        <dbReference type="Proteomes" id="UP000051952"/>
    </source>
</evidence>
<keyword evidence="15" id="KW-1185">Reference proteome</keyword>
<keyword evidence="5 12" id="KW-0812">Transmembrane</keyword>
<keyword evidence="3 12" id="KW-0444">Lipid biosynthesis</keyword>
<feature type="transmembrane region" description="Helical" evidence="12">
    <location>
        <begin position="87"/>
        <end position="109"/>
    </location>
</feature>
<keyword evidence="7 12" id="KW-1133">Transmembrane helix</keyword>
<reference evidence="15" key="1">
    <citation type="submission" date="2015-09" db="EMBL/GenBank/DDBJ databases">
        <authorList>
            <consortium name="Pathogen Informatics"/>
        </authorList>
    </citation>
    <scope>NUCLEOTIDE SEQUENCE [LARGE SCALE GENOMIC DNA]</scope>
    <source>
        <strain evidence="15">Lake Konstanz</strain>
    </source>
</reference>
<feature type="transmembrane region" description="Helical" evidence="12">
    <location>
        <begin position="49"/>
        <end position="67"/>
    </location>
</feature>
<dbReference type="InterPro" id="IPR002076">
    <property type="entry name" value="ELO_fam"/>
</dbReference>
<feature type="transmembrane region" description="Helical" evidence="12">
    <location>
        <begin position="236"/>
        <end position="252"/>
    </location>
</feature>
<evidence type="ECO:0000256" key="1">
    <source>
        <dbReference type="ARBA" id="ARBA00004141"/>
    </source>
</evidence>
<feature type="transmembrane region" description="Helical" evidence="12">
    <location>
        <begin position="272"/>
        <end position="292"/>
    </location>
</feature>
<dbReference type="VEuPathDB" id="TriTrypDB:BSAL_69130"/>
<feature type="transmembrane region" description="Helical" evidence="12">
    <location>
        <begin position="197"/>
        <end position="215"/>
    </location>
</feature>
<evidence type="ECO:0000256" key="12">
    <source>
        <dbReference type="RuleBase" id="RU361115"/>
    </source>
</evidence>
<evidence type="ECO:0000256" key="13">
    <source>
        <dbReference type="SAM" id="MobiDB-lite"/>
    </source>
</evidence>
<evidence type="ECO:0000256" key="9">
    <source>
        <dbReference type="ARBA" id="ARBA00023136"/>
    </source>
</evidence>
<keyword evidence="6 12" id="KW-0276">Fatty acid metabolism</keyword>
<name>A0A0S4IVJ6_BODSA</name>
<evidence type="ECO:0000256" key="6">
    <source>
        <dbReference type="ARBA" id="ARBA00022832"/>
    </source>
</evidence>
<evidence type="ECO:0000313" key="14">
    <source>
        <dbReference type="EMBL" id="CUG00463.1"/>
    </source>
</evidence>
<sequence>MSWTSVVDVLTSRLNDFTYSVWVPPVEEFLAPQNFDCHAMHRWVRSNQYATPVAAVIAYLLAIFVVLPLVRWRQRSAVPAAMKHLFALWNLLLSLFSGYGVYVCAPFVWRMISEKGMRYAVCSDDMMLGGTAGDEHAACYGTVGFMMTLFMLSKLPELLDTVFLVVMHKDVLFLHWYHHVTVLMYSWFAYHNATPSAVVFGTMNYCVHSVMYFYFFASQYTKAFGFLRKPITSIQLMQMVLGVSITAFAYVYENDAGNAETPCSRTYKDSGFYLFCFVLYGSYLLLFAKLYYDSYIKKSRGGGKKEISTSANTIKKRK</sequence>
<dbReference type="EC" id="2.3.1.-" evidence="12"/>
<dbReference type="EMBL" id="CYKH01000485">
    <property type="protein sequence ID" value="CUG00463.1"/>
    <property type="molecule type" value="Genomic_DNA"/>
</dbReference>
<dbReference type="Pfam" id="PF01151">
    <property type="entry name" value="ELO"/>
    <property type="match status" value="1"/>
</dbReference>
<evidence type="ECO:0000256" key="7">
    <source>
        <dbReference type="ARBA" id="ARBA00022989"/>
    </source>
</evidence>
<dbReference type="GO" id="GO:0042761">
    <property type="term" value="P:very long-chain fatty acid biosynthetic process"/>
    <property type="evidence" value="ECO:0007669"/>
    <property type="project" value="TreeGrafter"/>
</dbReference>
<dbReference type="Proteomes" id="UP000051952">
    <property type="component" value="Unassembled WGS sequence"/>
</dbReference>
<dbReference type="OMA" id="THGGKNF"/>
<gene>
    <name evidence="14" type="ORF">BSAL_69130</name>
</gene>
<keyword evidence="4 12" id="KW-0808">Transferase</keyword>
<dbReference type="GO" id="GO:0019367">
    <property type="term" value="P:fatty acid elongation, saturated fatty acid"/>
    <property type="evidence" value="ECO:0007669"/>
    <property type="project" value="TreeGrafter"/>
</dbReference>
<dbReference type="PANTHER" id="PTHR11157:SF17">
    <property type="entry name" value="ELONGATION OF VERY LONG CHAIN FATTY ACIDS PROTEIN 6"/>
    <property type="match status" value="1"/>
</dbReference>
<dbReference type="GO" id="GO:0030148">
    <property type="term" value="P:sphingolipid biosynthetic process"/>
    <property type="evidence" value="ECO:0007669"/>
    <property type="project" value="TreeGrafter"/>
</dbReference>
<keyword evidence="10 12" id="KW-0275">Fatty acid biosynthesis</keyword>
<evidence type="ECO:0000256" key="8">
    <source>
        <dbReference type="ARBA" id="ARBA00023098"/>
    </source>
</evidence>
<organism evidence="14 15">
    <name type="scientific">Bodo saltans</name>
    <name type="common">Flagellated protozoan</name>
    <dbReference type="NCBI Taxonomy" id="75058"/>
    <lineage>
        <taxon>Eukaryota</taxon>
        <taxon>Discoba</taxon>
        <taxon>Euglenozoa</taxon>
        <taxon>Kinetoplastea</taxon>
        <taxon>Metakinetoplastina</taxon>
        <taxon>Eubodonida</taxon>
        <taxon>Bodonidae</taxon>
        <taxon>Bodo</taxon>
    </lineage>
</organism>
<dbReference type="GO" id="GO:0034625">
    <property type="term" value="P:fatty acid elongation, monounsaturated fatty acid"/>
    <property type="evidence" value="ECO:0007669"/>
    <property type="project" value="TreeGrafter"/>
</dbReference>
<evidence type="ECO:0000256" key="11">
    <source>
        <dbReference type="ARBA" id="ARBA00044291"/>
    </source>
</evidence>
<dbReference type="PANTHER" id="PTHR11157">
    <property type="entry name" value="FATTY ACID ACYL TRANSFERASE-RELATED"/>
    <property type="match status" value="1"/>
</dbReference>
<dbReference type="GO" id="GO:0005789">
    <property type="term" value="C:endoplasmic reticulum membrane"/>
    <property type="evidence" value="ECO:0007669"/>
    <property type="project" value="TreeGrafter"/>
</dbReference>